<protein>
    <submittedName>
        <fullName evidence="2">Uncharacterized protein LOC142165105</fullName>
    </submittedName>
</protein>
<sequence>MAVDMNIKELLVIGDSDLWIHQSQCEWTTNNVKILSYLHCVKELYKKFTNIKFKHVPRIQNKFVDALATLSSMIQHPDKNYIDPIEIEVRDHHVYCFHVDKELDGKPWYYDIERFLKVREYPENATNGQKLALRRQKNHFSLTGKSYIERPQIWEFLRSKSSTPIE</sequence>
<name>A0AC58S4D4_TOBAC</name>
<evidence type="ECO:0000313" key="2">
    <source>
        <dbReference type="RefSeq" id="XP_075079834.1"/>
    </source>
</evidence>
<keyword evidence="1" id="KW-1185">Reference proteome</keyword>
<proteinExistence type="predicted"/>
<dbReference type="RefSeq" id="XP_075079834.1">
    <property type="nucleotide sequence ID" value="XM_075223733.1"/>
</dbReference>
<dbReference type="Proteomes" id="UP000790787">
    <property type="component" value="Chromosome 10"/>
</dbReference>
<reference evidence="1" key="1">
    <citation type="journal article" date="2014" name="Nat. Commun.">
        <title>The tobacco genome sequence and its comparison with those of tomato and potato.</title>
        <authorList>
            <person name="Sierro N."/>
            <person name="Battey J.N."/>
            <person name="Ouadi S."/>
            <person name="Bakaher N."/>
            <person name="Bovet L."/>
            <person name="Willig A."/>
            <person name="Goepfert S."/>
            <person name="Peitsch M.C."/>
            <person name="Ivanov N.V."/>
        </authorList>
    </citation>
    <scope>NUCLEOTIDE SEQUENCE [LARGE SCALE GENOMIC DNA]</scope>
</reference>
<reference evidence="2" key="2">
    <citation type="submission" date="2025-08" db="UniProtKB">
        <authorList>
            <consortium name="RefSeq"/>
        </authorList>
    </citation>
    <scope>IDENTIFICATION</scope>
    <source>
        <tissue evidence="2">Leaf</tissue>
    </source>
</reference>
<gene>
    <name evidence="2" type="primary">LOC142165105</name>
</gene>
<evidence type="ECO:0000313" key="1">
    <source>
        <dbReference type="Proteomes" id="UP000790787"/>
    </source>
</evidence>
<accession>A0AC58S4D4</accession>
<organism evidence="1 2">
    <name type="scientific">Nicotiana tabacum</name>
    <name type="common">Common tobacco</name>
    <dbReference type="NCBI Taxonomy" id="4097"/>
    <lineage>
        <taxon>Eukaryota</taxon>
        <taxon>Viridiplantae</taxon>
        <taxon>Streptophyta</taxon>
        <taxon>Embryophyta</taxon>
        <taxon>Tracheophyta</taxon>
        <taxon>Spermatophyta</taxon>
        <taxon>Magnoliopsida</taxon>
        <taxon>eudicotyledons</taxon>
        <taxon>Gunneridae</taxon>
        <taxon>Pentapetalae</taxon>
        <taxon>asterids</taxon>
        <taxon>lamiids</taxon>
        <taxon>Solanales</taxon>
        <taxon>Solanaceae</taxon>
        <taxon>Nicotianoideae</taxon>
        <taxon>Nicotianeae</taxon>
        <taxon>Nicotiana</taxon>
    </lineage>
</organism>